<accession>A0A495E6Q5</accession>
<proteinExistence type="predicted"/>
<dbReference type="Proteomes" id="UP000269412">
    <property type="component" value="Unassembled WGS sequence"/>
</dbReference>
<dbReference type="EMBL" id="RBIQ01000009">
    <property type="protein sequence ID" value="RKR12361.1"/>
    <property type="molecule type" value="Genomic_DNA"/>
</dbReference>
<reference evidence="1 2" key="1">
    <citation type="submission" date="2018-10" db="EMBL/GenBank/DDBJ databases">
        <title>Genomic Encyclopedia of Archaeal and Bacterial Type Strains, Phase II (KMG-II): from individual species to whole genera.</title>
        <authorList>
            <person name="Goeker M."/>
        </authorList>
    </citation>
    <scope>NUCLEOTIDE SEQUENCE [LARGE SCALE GENOMIC DNA]</scope>
    <source>
        <strain evidence="1 2">DSM 25230</strain>
    </source>
</reference>
<protein>
    <submittedName>
        <fullName evidence="1">Uncharacterized protein</fullName>
    </submittedName>
</protein>
<gene>
    <name evidence="1" type="ORF">CLV91_2487</name>
</gene>
<dbReference type="OrthoDB" id="1453538at2"/>
<dbReference type="RefSeq" id="WP_121068353.1">
    <property type="nucleotide sequence ID" value="NZ_RBIQ01000009.1"/>
</dbReference>
<dbReference type="AlphaFoldDB" id="A0A495E6Q5"/>
<evidence type="ECO:0000313" key="2">
    <source>
        <dbReference type="Proteomes" id="UP000269412"/>
    </source>
</evidence>
<organism evidence="1 2">
    <name type="scientific">Maribacter vaceletii</name>
    <dbReference type="NCBI Taxonomy" id="1206816"/>
    <lineage>
        <taxon>Bacteria</taxon>
        <taxon>Pseudomonadati</taxon>
        <taxon>Bacteroidota</taxon>
        <taxon>Flavobacteriia</taxon>
        <taxon>Flavobacteriales</taxon>
        <taxon>Flavobacteriaceae</taxon>
        <taxon>Maribacter</taxon>
    </lineage>
</organism>
<evidence type="ECO:0000313" key="1">
    <source>
        <dbReference type="EMBL" id="RKR12361.1"/>
    </source>
</evidence>
<sequence length="64" mass="7332">MNKQYCKVGSSTPLGNGSKTISLLEYQYQNFIEKANLNNTDSKLGEFFNLKAQKIKKDLEKLMQ</sequence>
<keyword evidence="2" id="KW-1185">Reference proteome</keyword>
<name>A0A495E6Q5_9FLAO</name>
<comment type="caution">
    <text evidence="1">The sequence shown here is derived from an EMBL/GenBank/DDBJ whole genome shotgun (WGS) entry which is preliminary data.</text>
</comment>